<feature type="domain" description="PH" evidence="3">
    <location>
        <begin position="225"/>
        <end position="321"/>
    </location>
</feature>
<dbReference type="RefSeq" id="XP_032815747.1">
    <property type="nucleotide sequence ID" value="XM_032959856.1"/>
</dbReference>
<dbReference type="InterPro" id="IPR011992">
    <property type="entry name" value="EF-hand-dom_pair"/>
</dbReference>
<dbReference type="SUPFAM" id="SSF50729">
    <property type="entry name" value="PH domain-like"/>
    <property type="match status" value="1"/>
</dbReference>
<dbReference type="PANTHER" id="PTHR14383:SF5">
    <property type="entry name" value="RUN DOMAIN-CONTAINING PROTEIN"/>
    <property type="match status" value="1"/>
</dbReference>
<dbReference type="SUPFAM" id="SSF47473">
    <property type="entry name" value="EF-hand"/>
    <property type="match status" value="1"/>
</dbReference>
<keyword evidence="1" id="KW-0175">Coiled coil</keyword>
<proteinExistence type="predicted"/>
<dbReference type="Gene3D" id="2.30.29.30">
    <property type="entry name" value="Pleckstrin-homology domain (PH domain)/Phosphotyrosine-binding domain (PTB)"/>
    <property type="match status" value="1"/>
</dbReference>
<gene>
    <name evidence="5" type="primary">LOC116945516</name>
</gene>
<dbReference type="Pfam" id="PF25530">
    <property type="entry name" value="EF-hand_SWAP70_N"/>
    <property type="match status" value="1"/>
</dbReference>
<dbReference type="GeneID" id="116945516"/>
<evidence type="ECO:0000313" key="4">
    <source>
        <dbReference type="Proteomes" id="UP001318040"/>
    </source>
</evidence>
<accession>A0AAJ7TFQ7</accession>
<dbReference type="GO" id="GO:0005737">
    <property type="term" value="C:cytoplasm"/>
    <property type="evidence" value="ECO:0007669"/>
    <property type="project" value="TreeGrafter"/>
</dbReference>
<organism evidence="4 5">
    <name type="scientific">Petromyzon marinus</name>
    <name type="common">Sea lamprey</name>
    <dbReference type="NCBI Taxonomy" id="7757"/>
    <lineage>
        <taxon>Eukaryota</taxon>
        <taxon>Metazoa</taxon>
        <taxon>Chordata</taxon>
        <taxon>Craniata</taxon>
        <taxon>Vertebrata</taxon>
        <taxon>Cyclostomata</taxon>
        <taxon>Hyperoartia</taxon>
        <taxon>Petromyzontiformes</taxon>
        <taxon>Petromyzontidae</taxon>
        <taxon>Petromyzon</taxon>
    </lineage>
</organism>
<keyword evidence="4" id="KW-1185">Reference proteome</keyword>
<evidence type="ECO:0000256" key="2">
    <source>
        <dbReference type="SAM" id="MobiDB-lite"/>
    </source>
</evidence>
<dbReference type="InterPro" id="IPR001849">
    <property type="entry name" value="PH_domain"/>
</dbReference>
<feature type="region of interest" description="Disordered" evidence="2">
    <location>
        <begin position="327"/>
        <end position="351"/>
    </location>
</feature>
<dbReference type="PROSITE" id="PS50003">
    <property type="entry name" value="PH_DOMAIN"/>
    <property type="match status" value="1"/>
</dbReference>
<dbReference type="KEGG" id="pmrn:116945516"/>
<feature type="coiled-coil region" evidence="1">
    <location>
        <begin position="427"/>
        <end position="545"/>
    </location>
</feature>
<dbReference type="SMART" id="SM00233">
    <property type="entry name" value="PH"/>
    <property type="match status" value="1"/>
</dbReference>
<dbReference type="InterPro" id="IPR057836">
    <property type="entry name" value="EF-hand_SWAP70_N"/>
</dbReference>
<dbReference type="Proteomes" id="UP001318040">
    <property type="component" value="Chromosome 24"/>
</dbReference>
<dbReference type="PANTHER" id="PTHR14383">
    <property type="entry name" value="SWAP-70 RECOMBINASE"/>
    <property type="match status" value="1"/>
</dbReference>
<dbReference type="InterPro" id="IPR011993">
    <property type="entry name" value="PH-like_dom_sf"/>
</dbReference>
<evidence type="ECO:0000259" key="3">
    <source>
        <dbReference type="PROSITE" id="PS50003"/>
    </source>
</evidence>
<reference evidence="5" key="1">
    <citation type="submission" date="2025-08" db="UniProtKB">
        <authorList>
            <consortium name="RefSeq"/>
        </authorList>
    </citation>
    <scope>IDENTIFICATION</scope>
    <source>
        <tissue evidence="5">Sperm</tissue>
    </source>
</reference>
<evidence type="ECO:0000313" key="5">
    <source>
        <dbReference type="RefSeq" id="XP_032815747.1"/>
    </source>
</evidence>
<dbReference type="FunFam" id="2.30.29.30:FF:000286">
    <property type="entry name" value="PH-protein kinase domain containing protein"/>
    <property type="match status" value="1"/>
</dbReference>
<dbReference type="Pfam" id="PF00169">
    <property type="entry name" value="PH"/>
    <property type="match status" value="1"/>
</dbReference>
<dbReference type="GO" id="GO:0005634">
    <property type="term" value="C:nucleus"/>
    <property type="evidence" value="ECO:0007669"/>
    <property type="project" value="TreeGrafter"/>
</dbReference>
<dbReference type="InterPro" id="IPR057837">
    <property type="entry name" value="PH_SWAP70"/>
</dbReference>
<protein>
    <submittedName>
        <fullName evidence="5">Switch-associated protein 70-like isoform X1</fullName>
    </submittedName>
</protein>
<evidence type="ECO:0000256" key="1">
    <source>
        <dbReference type="SAM" id="Coils"/>
    </source>
</evidence>
<dbReference type="CDD" id="cd13273">
    <property type="entry name" value="PH_SWAP-70"/>
    <property type="match status" value="1"/>
</dbReference>
<dbReference type="AlphaFoldDB" id="A0AAJ7TFQ7"/>
<sequence>MSLREELLKSIWHAFTALDADKSGKVSKSQLKVLSYNLCTVLNVSHDPVALEAHFRDDDSGPVSSQGYMPYLNTYILDKVQKGGYDKCQFDEVCWMIAAKKNFLRNRADAAIISHNDAFKLWRIFNFLSEDTYPLVMVPEEVEFLLRKLVAAMGGDWQSAETPELRMLLGGSKRSSSAEERGGGGGGVSVWELLSFLDAQPLTPGLEPRAVSFAIDDVHEEFLLDVMKKGSLSKKGHRRKNWTERWFVLRPGTMSYYMSEHQKEKKGDIVLERPCSVSSIVDKDGRKCLFMIKGLEKSFEISASDPRQKQEWITALQASIRLRDEGKCSPHAELRQRRREERGRRREEQAELARRMTELQAARDTQNRELQQLAQAHREAEARAALEEQLRLQSQVELQKHYEFELLKEKQVIAGMEAEMAVRALEAEMQQRRIHELEEMHTQLRVALEAERRSKHDEEAARELQARLLQEEAAKRHELERLRQQQELEMEVTRQEKAVLVMERAERDAALREAGQQLEQLELERQQAQLKYQEASERLVSASTRTQSWRERVKECESLLRPIRPGDRPAAIVTHRGQGAFTKEEFNIYRKKKESVDAGDDGEEVAAASAAAPIAYGRE</sequence>
<name>A0AAJ7TFQ7_PETMA</name>